<proteinExistence type="predicted"/>
<dbReference type="EMBL" id="MU005573">
    <property type="protein sequence ID" value="KAF2688288.1"/>
    <property type="molecule type" value="Genomic_DNA"/>
</dbReference>
<keyword evidence="2" id="KW-1185">Reference proteome</keyword>
<name>A0A6G1JCY0_9PLEO</name>
<dbReference type="SUPFAM" id="SSF56112">
    <property type="entry name" value="Protein kinase-like (PK-like)"/>
    <property type="match status" value="1"/>
</dbReference>
<dbReference type="Gene3D" id="1.10.510.10">
    <property type="entry name" value="Transferase(Phosphotransferase) domain 1"/>
    <property type="match status" value="1"/>
</dbReference>
<dbReference type="OrthoDB" id="4062651at2759"/>
<evidence type="ECO:0000313" key="1">
    <source>
        <dbReference type="EMBL" id="KAF2688288.1"/>
    </source>
</evidence>
<reference evidence="1" key="1">
    <citation type="journal article" date="2020" name="Stud. Mycol.">
        <title>101 Dothideomycetes genomes: a test case for predicting lifestyles and emergence of pathogens.</title>
        <authorList>
            <person name="Haridas S."/>
            <person name="Albert R."/>
            <person name="Binder M."/>
            <person name="Bloem J."/>
            <person name="Labutti K."/>
            <person name="Salamov A."/>
            <person name="Andreopoulos B."/>
            <person name="Baker S."/>
            <person name="Barry K."/>
            <person name="Bills G."/>
            <person name="Bluhm B."/>
            <person name="Cannon C."/>
            <person name="Castanera R."/>
            <person name="Culley D."/>
            <person name="Daum C."/>
            <person name="Ezra D."/>
            <person name="Gonzalez J."/>
            <person name="Henrissat B."/>
            <person name="Kuo A."/>
            <person name="Liang C."/>
            <person name="Lipzen A."/>
            <person name="Lutzoni F."/>
            <person name="Magnuson J."/>
            <person name="Mondo S."/>
            <person name="Nolan M."/>
            <person name="Ohm R."/>
            <person name="Pangilinan J."/>
            <person name="Park H.-J."/>
            <person name="Ramirez L."/>
            <person name="Alfaro M."/>
            <person name="Sun H."/>
            <person name="Tritt A."/>
            <person name="Yoshinaga Y."/>
            <person name="Zwiers L.-H."/>
            <person name="Turgeon B."/>
            <person name="Goodwin S."/>
            <person name="Spatafora J."/>
            <person name="Crous P."/>
            <person name="Grigoriev I."/>
        </authorList>
    </citation>
    <scope>NUCLEOTIDE SEQUENCE</scope>
    <source>
        <strain evidence="1">CBS 122367</strain>
    </source>
</reference>
<evidence type="ECO:0000313" key="2">
    <source>
        <dbReference type="Proteomes" id="UP000799291"/>
    </source>
</evidence>
<dbReference type="InterPro" id="IPR011009">
    <property type="entry name" value="Kinase-like_dom_sf"/>
</dbReference>
<organism evidence="1 2">
    <name type="scientific">Lentithecium fluviatile CBS 122367</name>
    <dbReference type="NCBI Taxonomy" id="1168545"/>
    <lineage>
        <taxon>Eukaryota</taxon>
        <taxon>Fungi</taxon>
        <taxon>Dikarya</taxon>
        <taxon>Ascomycota</taxon>
        <taxon>Pezizomycotina</taxon>
        <taxon>Dothideomycetes</taxon>
        <taxon>Pleosporomycetidae</taxon>
        <taxon>Pleosporales</taxon>
        <taxon>Massarineae</taxon>
        <taxon>Lentitheciaceae</taxon>
        <taxon>Lentithecium</taxon>
    </lineage>
</organism>
<gene>
    <name evidence="1" type="ORF">K458DRAFT_427914</name>
</gene>
<sequence length="336" mass="37890">MSTSPPPPSDTPTRLETYQIQHNPLTDKTRYLLLSPLSSALYWGEANTPIYSTTTTPELSKLPRHPLNIAEFFPRLRRGRDDAPSPRTTPSPSVYIKKQRILRNDTFLADPGRFEILTRGEVRICEIASFDDIERVTGIAYERYTMTLAESPVILDAVEKAMKHQNSLGIVHCDLQPWNVFLRLNRACEKGGELEEIVVGDFDSALEVGEVIELKHATKFWSPEDVGYGAVMRREGAPWRCSKHIPSFAVGTTTLRQFAGNADVIPVPGDAANEGPYRTERIDLTDRRLSMMCGDRGRRRAIMVGKWTKAAGYTRLPHPEKRQEQWQQLTALTAIA</sequence>
<protein>
    <recommendedName>
        <fullName evidence="3">Protein kinase domain-containing protein</fullName>
    </recommendedName>
</protein>
<dbReference type="AlphaFoldDB" id="A0A6G1JCY0"/>
<dbReference type="Proteomes" id="UP000799291">
    <property type="component" value="Unassembled WGS sequence"/>
</dbReference>
<accession>A0A6G1JCY0</accession>
<evidence type="ECO:0008006" key="3">
    <source>
        <dbReference type="Google" id="ProtNLM"/>
    </source>
</evidence>